<name>A0A6P6RV77_9EIME</name>
<feature type="region of interest" description="Disordered" evidence="1">
    <location>
        <begin position="419"/>
        <end position="459"/>
    </location>
</feature>
<keyword evidence="2" id="KW-1185">Reference proteome</keyword>
<gene>
    <name evidence="3" type="primary">LOC34621099</name>
</gene>
<dbReference type="GeneID" id="34621099"/>
<protein>
    <submittedName>
        <fullName evidence="3">Uncharacterized protein LOC34621099</fullName>
    </submittedName>
</protein>
<dbReference type="RefSeq" id="XP_026191756.1">
    <property type="nucleotide sequence ID" value="XM_026335971.1"/>
</dbReference>
<dbReference type="OrthoDB" id="347079at2759"/>
<dbReference type="AlphaFoldDB" id="A0A6P6RV77"/>
<sequence length="593" mass="62402">MLTPLGLPLGRLLVCEQATGAPGSTGSGAAAAALWRTRHAHSKSDSSGFAAPGCVRGAASVRGLSALGIAATAGAAASCVFLARRRVEERLLSLVLPHVERFAGEDPAAAAAAARGAAASASRGEERLPHEWLSQCEQLPSLLAYASQVAVFAAASVAAVPSPLLPQEVATLWKQHHQFQLLERRADTDVATELPRAAVRRKGPGHGLSTTELQQRIGTVLQQPLLQVVHQCSRLSLAICAWGHFESLALQQLLQLAAVAVHALLPIASLWLQMQQQALRQAAASGGTHPPMLVQQQQQLSRARAAIEEATGDLGLVVSLLEAFCPQTLHGLLRESDMQQLLVDCDALLDAAAAARQHSGVLPQAARAAAHPQGGLDDACSFVEETKAADVREAPPEDDALDTTRGAETASAAHFLSAASAPEAQAAAESETADAETTQDDAMSSEEATARASNSRSGDWNSLEAEVVTALRVLLPEAEGPPAKTSEGESQRQAQQRPLLLAFIAPADTQGRRQGILLPKKLLQLLVLRRLGWEVRLVNLSDCRGKGPLELQQLLADILHAGENSSCLWDLHHKVQGGGTIESGGLPHSPSKM</sequence>
<organism evidence="2 3">
    <name type="scientific">Cyclospora cayetanensis</name>
    <dbReference type="NCBI Taxonomy" id="88456"/>
    <lineage>
        <taxon>Eukaryota</taxon>
        <taxon>Sar</taxon>
        <taxon>Alveolata</taxon>
        <taxon>Apicomplexa</taxon>
        <taxon>Conoidasida</taxon>
        <taxon>Coccidia</taxon>
        <taxon>Eucoccidiorida</taxon>
        <taxon>Eimeriorina</taxon>
        <taxon>Eimeriidae</taxon>
        <taxon>Cyclospora</taxon>
    </lineage>
</organism>
<accession>A0A6P6RV77</accession>
<evidence type="ECO:0000256" key="1">
    <source>
        <dbReference type="SAM" id="MobiDB-lite"/>
    </source>
</evidence>
<dbReference type="Proteomes" id="UP000515125">
    <property type="component" value="Unplaced"/>
</dbReference>
<evidence type="ECO:0000313" key="2">
    <source>
        <dbReference type="Proteomes" id="UP000515125"/>
    </source>
</evidence>
<proteinExistence type="predicted"/>
<feature type="compositionally biased region" description="Low complexity" evidence="1">
    <location>
        <begin position="419"/>
        <end position="430"/>
    </location>
</feature>
<evidence type="ECO:0000313" key="3">
    <source>
        <dbReference type="RefSeq" id="XP_026191756.1"/>
    </source>
</evidence>
<reference evidence="3" key="1">
    <citation type="submission" date="2025-08" db="UniProtKB">
        <authorList>
            <consortium name="RefSeq"/>
        </authorList>
    </citation>
    <scope>IDENTIFICATION</scope>
</reference>